<sequence length="354" mass="40149">MTKSKSKAIARFEGKGIIVNPYTLKDPFTKWNKLQIMLFNDKIEFNFGNKKIEANLEYIEDIGAELPRRAMEIAKASLEDISHYSSITIRLPDSDRTIIGFAPETSLYGKTLVNSFLKKLFYILLSKKEVKVQYGIIKGGSFDTSVSWEDGFLVFAQKPIKKGVSVVNEQVLAVAVTSGGKPKVYDLFNNIESVDRVSKTITMGEKEDEVEVLEIKQIKGGETMTSYIYLPQKERLFVLRYIATLTKYSNSVKKLLPKTEDELESQLASESWSGDRIKSEIEQLEPEEQEILTALYTGISSLELPPMMGLEVDEVEKILEKLIDKGLLDLVRIRKETELTEKGRAITNYIISNF</sequence>
<dbReference type="HOGENOM" id="CLU_067019_0_0_2"/>
<dbReference type="PANTHER" id="PTHR42201:SF1">
    <property type="entry name" value="TAXIS PROTEIN"/>
    <property type="match status" value="1"/>
</dbReference>
<dbReference type="PANTHER" id="PTHR42201">
    <property type="entry name" value="TAXIS PROTEIN"/>
    <property type="match status" value="1"/>
</dbReference>
<gene>
    <name evidence="1" type="ordered locus">Metok_1411</name>
</gene>
<reference evidence="1" key="1">
    <citation type="submission" date="2011-05" db="EMBL/GenBank/DDBJ databases">
        <title>Complete sequence of chromosome of Methanothermococcus okinawensis IH1.</title>
        <authorList>
            <consortium name="US DOE Joint Genome Institute"/>
            <person name="Lucas S."/>
            <person name="Han J."/>
            <person name="Lapidus A."/>
            <person name="Cheng J.-F."/>
            <person name="Goodwin L."/>
            <person name="Pitluck S."/>
            <person name="Peters L."/>
            <person name="Mikhailova N."/>
            <person name="Held B."/>
            <person name="Han C."/>
            <person name="Tapia R."/>
            <person name="Land M."/>
            <person name="Hauser L."/>
            <person name="Kyrpides N."/>
            <person name="Ivanova N."/>
            <person name="Pagani I."/>
            <person name="Sieprawska-Lupa M."/>
            <person name="Takai K."/>
            <person name="Miyazaki J."/>
            <person name="Whitman W."/>
            <person name="Woyke T."/>
        </authorList>
    </citation>
    <scope>NUCLEOTIDE SEQUENCE</scope>
    <source>
        <strain evidence="1">IH1</strain>
    </source>
</reference>
<dbReference type="EMBL" id="CP002792">
    <property type="protein sequence ID" value="AEH07376.1"/>
    <property type="molecule type" value="Genomic_DNA"/>
</dbReference>
<evidence type="ECO:0000313" key="1">
    <source>
        <dbReference type="EMBL" id="AEH07376.1"/>
    </source>
</evidence>
<accession>F8AK15</accession>
<dbReference type="AlphaFoldDB" id="F8AK15"/>
<dbReference type="STRING" id="647113.Metok_1411"/>
<evidence type="ECO:0000313" key="2">
    <source>
        <dbReference type="Proteomes" id="UP000009296"/>
    </source>
</evidence>
<name>F8AK15_METOI</name>
<dbReference type="RefSeq" id="WP_013867558.1">
    <property type="nucleotide sequence ID" value="NC_015636.1"/>
</dbReference>
<dbReference type="Pfam" id="PF04283">
    <property type="entry name" value="CheF-arch"/>
    <property type="match status" value="1"/>
</dbReference>
<dbReference type="Proteomes" id="UP000009296">
    <property type="component" value="Chromosome"/>
</dbReference>
<proteinExistence type="predicted"/>
<organism evidence="1 2">
    <name type="scientific">Methanothermococcus okinawensis (strain DSM 14208 / JCM 11175 / IH1)</name>
    <dbReference type="NCBI Taxonomy" id="647113"/>
    <lineage>
        <taxon>Archaea</taxon>
        <taxon>Methanobacteriati</taxon>
        <taxon>Methanobacteriota</taxon>
        <taxon>Methanomada group</taxon>
        <taxon>Methanococci</taxon>
        <taxon>Methanococcales</taxon>
        <taxon>Methanococcaceae</taxon>
        <taxon>Methanothermococcus</taxon>
    </lineage>
</organism>
<dbReference type="KEGG" id="mok:Metok_1411"/>
<dbReference type="eggNOG" id="arCOG02394">
    <property type="taxonomic scope" value="Archaea"/>
</dbReference>
<protein>
    <recommendedName>
        <fullName evidence="3">Taxis protein</fullName>
    </recommendedName>
</protein>
<dbReference type="GeneID" id="10773568"/>
<evidence type="ECO:0008006" key="3">
    <source>
        <dbReference type="Google" id="ProtNLM"/>
    </source>
</evidence>
<dbReference type="GO" id="GO:0006935">
    <property type="term" value="P:chemotaxis"/>
    <property type="evidence" value="ECO:0007669"/>
    <property type="project" value="InterPro"/>
</dbReference>
<dbReference type="InterPro" id="IPR007381">
    <property type="entry name" value="CheF1/F2"/>
</dbReference>
<dbReference type="OrthoDB" id="227825at2157"/>
<keyword evidence="2" id="KW-1185">Reference proteome</keyword>